<dbReference type="SUPFAM" id="SSF54211">
    <property type="entry name" value="Ribosomal protein S5 domain 2-like"/>
    <property type="match status" value="1"/>
</dbReference>
<dbReference type="GO" id="GO:0016301">
    <property type="term" value="F:kinase activity"/>
    <property type="evidence" value="ECO:0007669"/>
    <property type="project" value="UniProtKB-KW"/>
</dbReference>
<sequence length="366" mass="40993">MNILKQNKAQFKKDFEPFKIGTIFNPLKRSFNCKPLHKEVLIKYPLRLNAMALDPSKITENNNLVFTPGEIVFSIAKFTIVKLKLTSKGIRINSKIGRESIIKHSALIMKKTMGYKGGFYIEADSELDIAHIGIGSSGSLMCAVISAINELFGKPISKKEIIPFIAQNYGEDIDGLNDWLNPVQCIGGSACSGNYDAGVMVIAGQSQVISSLKIDPKYSIIIGLPKDYKTLDSKKALELEKKNFPLFLKTGRTYSREIAYRMIHEVLPSLSDNRLDIIGNLIYDYRYKMGSIKNCSFCYSNLENLAENLSAIKKMGLAEILSLSSVGPSFFAITKNQAACKRIFEENGLKVWTTKPYNRKYKASYE</sequence>
<gene>
    <name evidence="3" type="ORF">UT18_C0006G0012</name>
</gene>
<dbReference type="Pfam" id="PF00288">
    <property type="entry name" value="GHMP_kinases_N"/>
    <property type="match status" value="1"/>
</dbReference>
<dbReference type="EMBL" id="LBVV01000006">
    <property type="protein sequence ID" value="KKQ94914.1"/>
    <property type="molecule type" value="Genomic_DNA"/>
</dbReference>
<dbReference type="STRING" id="1618345.UT18_C0006G0012"/>
<feature type="domain" description="GHMP kinase N-terminal" evidence="2">
    <location>
        <begin position="101"/>
        <end position="173"/>
    </location>
</feature>
<evidence type="ECO:0000313" key="3">
    <source>
        <dbReference type="EMBL" id="KKQ94914.1"/>
    </source>
</evidence>
<dbReference type="InterPro" id="IPR006204">
    <property type="entry name" value="GHMP_kinase_N_dom"/>
</dbReference>
<dbReference type="AlphaFoldDB" id="A0A0G0P9V1"/>
<accession>A0A0G0P9V1</accession>
<reference evidence="3 4" key="1">
    <citation type="journal article" date="2015" name="Nature">
        <title>rRNA introns, odd ribosomes, and small enigmatic genomes across a large radiation of phyla.</title>
        <authorList>
            <person name="Brown C.T."/>
            <person name="Hug L.A."/>
            <person name="Thomas B.C."/>
            <person name="Sharon I."/>
            <person name="Castelle C.J."/>
            <person name="Singh A."/>
            <person name="Wilkins M.J."/>
            <person name="Williams K.H."/>
            <person name="Banfield J.F."/>
        </authorList>
    </citation>
    <scope>NUCLEOTIDE SEQUENCE [LARGE SCALE GENOMIC DNA]</scope>
</reference>
<dbReference type="GO" id="GO:0005524">
    <property type="term" value="F:ATP binding"/>
    <property type="evidence" value="ECO:0007669"/>
    <property type="project" value="InterPro"/>
</dbReference>
<protein>
    <recommendedName>
        <fullName evidence="2">GHMP kinase N-terminal domain-containing protein</fullName>
    </recommendedName>
</protein>
<keyword evidence="1" id="KW-0418">Kinase</keyword>
<evidence type="ECO:0000313" key="4">
    <source>
        <dbReference type="Proteomes" id="UP000034207"/>
    </source>
</evidence>
<comment type="caution">
    <text evidence="3">The sequence shown here is derived from an EMBL/GenBank/DDBJ whole genome shotgun (WGS) entry which is preliminary data.</text>
</comment>
<name>A0A0G0P9V1_UNCC2</name>
<dbReference type="InterPro" id="IPR020568">
    <property type="entry name" value="Ribosomal_Su5_D2-typ_SF"/>
</dbReference>
<dbReference type="Gene3D" id="3.30.230.10">
    <property type="match status" value="1"/>
</dbReference>
<dbReference type="InterPro" id="IPR014721">
    <property type="entry name" value="Ribsml_uS5_D2-typ_fold_subgr"/>
</dbReference>
<organism evidence="3 4">
    <name type="scientific">candidate division CPR2 bacterium GW2011_GWC2_39_10</name>
    <dbReference type="NCBI Taxonomy" id="1618345"/>
    <lineage>
        <taxon>Bacteria</taxon>
        <taxon>Bacteria division CPR2</taxon>
    </lineage>
</organism>
<dbReference type="Proteomes" id="UP000034207">
    <property type="component" value="Unassembled WGS sequence"/>
</dbReference>
<keyword evidence="1" id="KW-0808">Transferase</keyword>
<evidence type="ECO:0000259" key="2">
    <source>
        <dbReference type="Pfam" id="PF00288"/>
    </source>
</evidence>
<proteinExistence type="predicted"/>
<evidence type="ECO:0000256" key="1">
    <source>
        <dbReference type="ARBA" id="ARBA00022777"/>
    </source>
</evidence>